<proteinExistence type="inferred from homology"/>
<feature type="compositionally biased region" description="Polar residues" evidence="8">
    <location>
        <begin position="28"/>
        <end position="42"/>
    </location>
</feature>
<dbReference type="GO" id="GO:0006508">
    <property type="term" value="P:proteolysis"/>
    <property type="evidence" value="ECO:0007669"/>
    <property type="project" value="UniProtKB-KW"/>
</dbReference>
<dbReference type="OrthoDB" id="9773538at2"/>
<keyword evidence="6 7" id="KW-0482">Metalloprotease</keyword>
<gene>
    <name evidence="11" type="ORF">BFC18_12880</name>
</gene>
<evidence type="ECO:0000256" key="3">
    <source>
        <dbReference type="ARBA" id="ARBA00022723"/>
    </source>
</evidence>
<dbReference type="Gene3D" id="1.10.1370.10">
    <property type="entry name" value="Neurolysin, domain 3"/>
    <property type="match status" value="1"/>
</dbReference>
<evidence type="ECO:0000313" key="12">
    <source>
        <dbReference type="Proteomes" id="UP000175691"/>
    </source>
</evidence>
<dbReference type="Gene3D" id="3.40.390.10">
    <property type="entry name" value="Collagenase (Catalytic Domain)"/>
    <property type="match status" value="1"/>
</dbReference>
<dbReference type="PROSITE" id="PS51257">
    <property type="entry name" value="PROKAR_LIPOPROTEIN"/>
    <property type="match status" value="1"/>
</dbReference>
<feature type="signal peptide" evidence="9">
    <location>
        <begin position="1"/>
        <end position="22"/>
    </location>
</feature>
<evidence type="ECO:0000256" key="9">
    <source>
        <dbReference type="SAM" id="SignalP"/>
    </source>
</evidence>
<dbReference type="GO" id="GO:0005829">
    <property type="term" value="C:cytosol"/>
    <property type="evidence" value="ECO:0007669"/>
    <property type="project" value="TreeGrafter"/>
</dbReference>
<dbReference type="Pfam" id="PF01432">
    <property type="entry name" value="Peptidase_M3"/>
    <property type="match status" value="1"/>
</dbReference>
<name>A0A1E7ZAT9_9ALTE</name>
<evidence type="ECO:0000256" key="2">
    <source>
        <dbReference type="ARBA" id="ARBA00022670"/>
    </source>
</evidence>
<evidence type="ECO:0000256" key="7">
    <source>
        <dbReference type="RuleBase" id="RU003435"/>
    </source>
</evidence>
<dbReference type="CDD" id="cd06456">
    <property type="entry name" value="M3A_DCP"/>
    <property type="match status" value="1"/>
</dbReference>
<dbReference type="FunFam" id="3.40.390.10:FF:000009">
    <property type="entry name" value="Oligopeptidase A"/>
    <property type="match status" value="1"/>
</dbReference>
<organism evidence="11 12">
    <name type="scientific">Alteromonas confluentis</name>
    <dbReference type="NCBI Taxonomy" id="1656094"/>
    <lineage>
        <taxon>Bacteria</taxon>
        <taxon>Pseudomonadati</taxon>
        <taxon>Pseudomonadota</taxon>
        <taxon>Gammaproteobacteria</taxon>
        <taxon>Alteromonadales</taxon>
        <taxon>Alteromonadaceae</taxon>
        <taxon>Alteromonas/Salinimonas group</taxon>
        <taxon>Alteromonas</taxon>
    </lineage>
</organism>
<evidence type="ECO:0000256" key="4">
    <source>
        <dbReference type="ARBA" id="ARBA00022801"/>
    </source>
</evidence>
<keyword evidence="11" id="KW-0121">Carboxypeptidase</keyword>
<dbReference type="GO" id="GO:0004222">
    <property type="term" value="F:metalloendopeptidase activity"/>
    <property type="evidence" value="ECO:0007669"/>
    <property type="project" value="InterPro"/>
</dbReference>
<dbReference type="EMBL" id="MDHN01000028">
    <property type="protein sequence ID" value="OFC70639.1"/>
    <property type="molecule type" value="Genomic_DNA"/>
</dbReference>
<evidence type="ECO:0000256" key="6">
    <source>
        <dbReference type="ARBA" id="ARBA00023049"/>
    </source>
</evidence>
<protein>
    <submittedName>
        <fullName evidence="11">Dipeptidyl carboxypeptidase II</fullName>
    </submittedName>
</protein>
<comment type="similarity">
    <text evidence="1 7">Belongs to the peptidase M3 family.</text>
</comment>
<keyword evidence="3 7" id="KW-0479">Metal-binding</keyword>
<dbReference type="Proteomes" id="UP000175691">
    <property type="component" value="Unassembled WGS sequence"/>
</dbReference>
<dbReference type="PANTHER" id="PTHR43660">
    <property type="entry name" value="DIPEPTIDYL CARBOXYPEPTIDASE"/>
    <property type="match status" value="1"/>
</dbReference>
<reference evidence="11 12" key="1">
    <citation type="submission" date="2016-08" db="EMBL/GenBank/DDBJ databases">
        <authorList>
            <person name="Seilhamer J.J."/>
        </authorList>
    </citation>
    <scope>NUCLEOTIDE SEQUENCE [LARGE SCALE GENOMIC DNA]</scope>
    <source>
        <strain evidence="11 12">KCTC 42603</strain>
    </source>
</reference>
<keyword evidence="12" id="KW-1185">Reference proteome</keyword>
<comment type="cofactor">
    <cofactor evidence="7">
        <name>Zn(2+)</name>
        <dbReference type="ChEBI" id="CHEBI:29105"/>
    </cofactor>
    <text evidence="7">Binds 1 zinc ion.</text>
</comment>
<keyword evidence="4 7" id="KW-0378">Hydrolase</keyword>
<feature type="region of interest" description="Disordered" evidence="8">
    <location>
        <begin position="22"/>
        <end position="42"/>
    </location>
</feature>
<dbReference type="InterPro" id="IPR045090">
    <property type="entry name" value="Pept_M3A_M3B"/>
</dbReference>
<feature type="domain" description="Peptidase M3A/M3B catalytic" evidence="10">
    <location>
        <begin position="264"/>
        <end position="709"/>
    </location>
</feature>
<evidence type="ECO:0000256" key="5">
    <source>
        <dbReference type="ARBA" id="ARBA00022833"/>
    </source>
</evidence>
<dbReference type="PANTHER" id="PTHR43660:SF1">
    <property type="entry name" value="DIPEPTIDYL CARBOXYPEPTIDASE"/>
    <property type="match status" value="1"/>
</dbReference>
<dbReference type="InterPro" id="IPR024079">
    <property type="entry name" value="MetalloPept_cat_dom_sf"/>
</dbReference>
<dbReference type="AlphaFoldDB" id="A0A1E7ZAT9"/>
<dbReference type="InterPro" id="IPR024077">
    <property type="entry name" value="Neurolysin/TOP_dom2"/>
</dbReference>
<accession>A0A1E7ZAT9</accession>
<dbReference type="GO" id="GO:0004180">
    <property type="term" value="F:carboxypeptidase activity"/>
    <property type="evidence" value="ECO:0007669"/>
    <property type="project" value="UniProtKB-KW"/>
</dbReference>
<dbReference type="RefSeq" id="WP_070125712.1">
    <property type="nucleotide sequence ID" value="NZ_MDHN01000028.1"/>
</dbReference>
<keyword evidence="9" id="KW-0732">Signal</keyword>
<dbReference type="InterPro" id="IPR001567">
    <property type="entry name" value="Pept_M3A_M3B_dom"/>
</dbReference>
<keyword evidence="2 7" id="KW-0645">Protease</keyword>
<sequence>MRKSLMATAVAAALALTACSPAKEETKQASTPTASTESVQTENVLLKPSTLDYQTPDFDKITTENYEPAFEQGMEEHAAEIDAIAASEEKPTFENTILAMETSGELLNRVATVFFNLSGIISDSEIQRIEAEIGPKLTAHSDSIFLNPALFAKVKTVYENRESLSAIDKRLTEKTYEQFVRAGANLTDEQKAKVREINGEITKLQTEFSQNILASFKNDTILVTDESKLAGLSDGDKAALKSAAEGAGKEGYLITLVNTTRQPVLTSLENRELRKQIWEKSANRAIDVNGPIILKLTHLRAEKAALLGYENWASYTIENQMAKTPENVFKILDDLAPQAVEKAKTEAADIEEVMHADGVKGDVQPWDWAYYAEKVRKAKYDLDDSQVKPYFELNSVLENGLFFAMEKLYGITFKERFDLPMYVEDARLFEVFNEDGSNIGLFYFDPYAREGKNGGAWMSEFVTQSFLNGTKPVVINELNIVKPADGEPTLLSFDETSTLFHEFGHADHGLFSQVKYASLAGTSTARDFVEFPSQFNEDWAIDPAVLANYAKHYKTGEPIPQALLDKMMKAVSFNQGFNTVEYLAAALLDMEWHMIGADEEITDVAAFEKAALEKHGIDYAPVPPRYKSAYFSHTFAGGYSAGYYAYLWTEVLAADAFAHMAENGGLTRENGDLFRKEVLSKGNSEDLMQNYVDFRGQEPTVDALLKRRGLKD</sequence>
<feature type="chain" id="PRO_5009209675" evidence="9">
    <location>
        <begin position="23"/>
        <end position="712"/>
    </location>
</feature>
<comment type="caution">
    <text evidence="11">The sequence shown here is derived from an EMBL/GenBank/DDBJ whole genome shotgun (WGS) entry which is preliminary data.</text>
</comment>
<evidence type="ECO:0000256" key="8">
    <source>
        <dbReference type="SAM" id="MobiDB-lite"/>
    </source>
</evidence>
<evidence type="ECO:0000259" key="10">
    <source>
        <dbReference type="Pfam" id="PF01432"/>
    </source>
</evidence>
<evidence type="ECO:0000256" key="1">
    <source>
        <dbReference type="ARBA" id="ARBA00006040"/>
    </source>
</evidence>
<dbReference type="SUPFAM" id="SSF55486">
    <property type="entry name" value="Metalloproteases ('zincins'), catalytic domain"/>
    <property type="match status" value="1"/>
</dbReference>
<dbReference type="GO" id="GO:0046872">
    <property type="term" value="F:metal ion binding"/>
    <property type="evidence" value="ECO:0007669"/>
    <property type="project" value="UniProtKB-UniRule"/>
</dbReference>
<keyword evidence="5 7" id="KW-0862">Zinc</keyword>
<dbReference type="InterPro" id="IPR034005">
    <property type="entry name" value="M3A_DCP"/>
</dbReference>
<evidence type="ECO:0000313" key="11">
    <source>
        <dbReference type="EMBL" id="OFC70639.1"/>
    </source>
</evidence>